<evidence type="ECO:0000313" key="4">
    <source>
        <dbReference type="EMBL" id="QMU97124.1"/>
    </source>
</evidence>
<dbReference type="InterPro" id="IPR001910">
    <property type="entry name" value="Inosine/uridine_hydrolase_dom"/>
</dbReference>
<evidence type="ECO:0000259" key="3">
    <source>
        <dbReference type="Pfam" id="PF01156"/>
    </source>
</evidence>
<reference evidence="4 5" key="1">
    <citation type="journal article" date="2020" name="Front. Microbiol.">
        <title>Design of Bacterial Strain-Specific qPCR Assays Using NGS Data and Publicly Available Resources and Its Application to Track Biocontrol Strains.</title>
        <authorList>
            <person name="Hernandez I."/>
            <person name="Sant C."/>
            <person name="Martinez R."/>
            <person name="Fernandez C."/>
        </authorList>
    </citation>
    <scope>NUCLEOTIDE SEQUENCE [LARGE SCALE GENOMIC DNA]</scope>
    <source>
        <strain evidence="4 5">B24</strain>
    </source>
</reference>
<dbReference type="InterPro" id="IPR023186">
    <property type="entry name" value="IUNH"/>
</dbReference>
<dbReference type="SUPFAM" id="SSF53590">
    <property type="entry name" value="Nucleoside hydrolase"/>
    <property type="match status" value="1"/>
</dbReference>
<dbReference type="Proteomes" id="UP000515708">
    <property type="component" value="Chromosome"/>
</dbReference>
<name>A0A7D8AC80_9MICO</name>
<dbReference type="GO" id="GO:0005829">
    <property type="term" value="C:cytosol"/>
    <property type="evidence" value="ECO:0007669"/>
    <property type="project" value="TreeGrafter"/>
</dbReference>
<gene>
    <name evidence="4" type="ORF">FVO59_07700</name>
</gene>
<dbReference type="InterPro" id="IPR036452">
    <property type="entry name" value="Ribo_hydro-like"/>
</dbReference>
<evidence type="ECO:0000256" key="1">
    <source>
        <dbReference type="ARBA" id="ARBA00022801"/>
    </source>
</evidence>
<evidence type="ECO:0000313" key="5">
    <source>
        <dbReference type="Proteomes" id="UP000515708"/>
    </source>
</evidence>
<keyword evidence="1 4" id="KW-0378">Hydrolase</keyword>
<dbReference type="GO" id="GO:0006152">
    <property type="term" value="P:purine nucleoside catabolic process"/>
    <property type="evidence" value="ECO:0007669"/>
    <property type="project" value="TreeGrafter"/>
</dbReference>
<proteinExistence type="predicted"/>
<evidence type="ECO:0000256" key="2">
    <source>
        <dbReference type="ARBA" id="ARBA00023295"/>
    </source>
</evidence>
<dbReference type="GO" id="GO:0008477">
    <property type="term" value="F:purine nucleosidase activity"/>
    <property type="evidence" value="ECO:0007669"/>
    <property type="project" value="TreeGrafter"/>
</dbReference>
<dbReference type="PANTHER" id="PTHR12304:SF4">
    <property type="entry name" value="URIDINE NUCLEOSIDASE"/>
    <property type="match status" value="1"/>
</dbReference>
<dbReference type="AlphaFoldDB" id="A0A7D8AC80"/>
<dbReference type="EMBL" id="CP043732">
    <property type="protein sequence ID" value="QMU97124.1"/>
    <property type="molecule type" value="Genomic_DNA"/>
</dbReference>
<feature type="domain" description="Inosine/uridine-preferring nucleoside hydrolase" evidence="3">
    <location>
        <begin position="4"/>
        <end position="298"/>
    </location>
</feature>
<dbReference type="PANTHER" id="PTHR12304">
    <property type="entry name" value="INOSINE-URIDINE PREFERRING NUCLEOSIDE HYDROLASE"/>
    <property type="match status" value="1"/>
</dbReference>
<dbReference type="Gene3D" id="3.90.245.10">
    <property type="entry name" value="Ribonucleoside hydrolase-like"/>
    <property type="match status" value="1"/>
</dbReference>
<dbReference type="RefSeq" id="WP_182256287.1">
    <property type="nucleotide sequence ID" value="NZ_CP043732.1"/>
</dbReference>
<accession>A0A7D8AC80</accession>
<organism evidence="4 5">
    <name type="scientific">Microbacterium esteraromaticum</name>
    <dbReference type="NCBI Taxonomy" id="57043"/>
    <lineage>
        <taxon>Bacteria</taxon>
        <taxon>Bacillati</taxon>
        <taxon>Actinomycetota</taxon>
        <taxon>Actinomycetes</taxon>
        <taxon>Micrococcales</taxon>
        <taxon>Microbacteriaceae</taxon>
        <taxon>Microbacterium</taxon>
    </lineage>
</organism>
<dbReference type="Pfam" id="PF01156">
    <property type="entry name" value="IU_nuc_hydro"/>
    <property type="match status" value="1"/>
</dbReference>
<keyword evidence="2" id="KW-0326">Glycosidase</keyword>
<protein>
    <submittedName>
        <fullName evidence="4">Nucleoside hydrolase</fullName>
    </submittedName>
</protein>
<sequence>MHRMIIDTDTAADDSFALLVGLLHPEAQLEAVTIVNGNVGFDQEVQNALITIEAAGRGGEVPVHPGARVPLVREWRPASAHGDGKGNHDFSAPVQQPSAEGAAEAIVRIVNESPGEIEVLAIGPLTNIATALFLDRDLPKKVKHLWIMGGCDNSVGNITAAAEYNFYVDPDAADIVLGAGFDTTIVTWTLTLAQAWWDEKQIATIGEIPTSLAEFFLILDAPTTAHNASVGVAGSSHPDSLTAMLIVEPDLIRRSSEVFVAVETRSELTLGYSLMDRRADRSVPNARIIDEIDAEGFFASYCRLLAAGAASDDVG</sequence>